<dbReference type="CDD" id="cd01061">
    <property type="entry name" value="RNase_T2_euk"/>
    <property type="match status" value="1"/>
</dbReference>
<dbReference type="KEGG" id="maua:101836838"/>
<dbReference type="InterPro" id="IPR001568">
    <property type="entry name" value="RNase_T2-like"/>
</dbReference>
<comment type="function">
    <text evidence="16">Ribonuclease that plays an essential role in innate immune response by recognizing and degrading RNAs from microbial pathogens that are subsequently sensed by TLR8. Cleaves preferentially single-stranded RNA molecules between purine and uridine residues, which critically contributes to the supply of catabolic uridine and the generation of purine-2',3'-cyclophosphate-terminated oligoribonucleotides. In turn, RNase T2 degradation products promote the RNA-dependent activation of TLR8. In plasmacytoid dendritic cells, it cooperates with PLD3 or PLD4 5'-&gt;3' exonucleases to process RNA fragments and release 2',3'-cyclic guanosine monophosphate (2',3'-cGMP), a potent stimulatory ligand for TLR7. Also plays a key role in degradation of mitochondrial RNA and processing of non-coding RNA imported from the cytosol into mitochondria. Participates as well in degradation of mitochondrion-associated cytosolic rRNAs.</text>
</comment>
<evidence type="ECO:0000256" key="15">
    <source>
        <dbReference type="ARBA" id="ARBA00052670"/>
    </source>
</evidence>
<accession>A0A1U7QNZ9</accession>
<dbReference type="AlphaFoldDB" id="A0A1U7QNZ9"/>
<evidence type="ECO:0000256" key="16">
    <source>
        <dbReference type="ARBA" id="ARBA00054894"/>
    </source>
</evidence>
<feature type="transmembrane region" description="Helical" evidence="19">
    <location>
        <begin position="12"/>
        <end position="33"/>
    </location>
</feature>
<keyword evidence="19" id="KW-0812">Transmembrane</keyword>
<feature type="active site" evidence="17">
    <location>
        <position position="118"/>
    </location>
</feature>
<keyword evidence="20" id="KW-1185">Reference proteome</keyword>
<dbReference type="GO" id="GO:0005615">
    <property type="term" value="C:extracellular space"/>
    <property type="evidence" value="ECO:0007669"/>
    <property type="project" value="Ensembl"/>
</dbReference>
<feature type="active site" evidence="17">
    <location>
        <position position="69"/>
    </location>
</feature>
<dbReference type="PANTHER" id="PTHR11240">
    <property type="entry name" value="RIBONUCLEASE T2"/>
    <property type="match status" value="1"/>
</dbReference>
<keyword evidence="9" id="KW-0256">Endoplasmic reticulum</keyword>
<dbReference type="GO" id="GO:0016787">
    <property type="term" value="F:hydrolase activity"/>
    <property type="evidence" value="ECO:0007669"/>
    <property type="project" value="UniProtKB-KW"/>
</dbReference>
<comment type="similarity">
    <text evidence="4 18">Belongs to the RNase T2 family.</text>
</comment>
<dbReference type="OrthoDB" id="435754at2759"/>
<keyword evidence="11" id="KW-0325">Glycoprotein</keyword>
<feature type="active site" evidence="17">
    <location>
        <position position="122"/>
    </location>
</feature>
<keyword evidence="19" id="KW-1133">Transmembrane helix</keyword>
<dbReference type="GO" id="GO:0006401">
    <property type="term" value="P:RNA catabolic process"/>
    <property type="evidence" value="ECO:0007669"/>
    <property type="project" value="Ensembl"/>
</dbReference>
<dbReference type="RefSeq" id="XP_005083069.1">
    <property type="nucleotide sequence ID" value="XM_005083012.4"/>
</dbReference>
<keyword evidence="13" id="KW-0456">Lyase</keyword>
<dbReference type="CTD" id="8635"/>
<proteinExistence type="inferred from homology"/>
<keyword evidence="10" id="KW-1015">Disulfide bond</keyword>
<dbReference type="GO" id="GO:0005788">
    <property type="term" value="C:endoplasmic reticulum lumen"/>
    <property type="evidence" value="ECO:0007669"/>
    <property type="project" value="UniProtKB-SubCell"/>
</dbReference>
<dbReference type="InterPro" id="IPR033697">
    <property type="entry name" value="Ribonuclease_T2_eukaryotic"/>
</dbReference>
<dbReference type="GO" id="GO:0033897">
    <property type="term" value="F:ribonuclease T2 activity"/>
    <property type="evidence" value="ECO:0007669"/>
    <property type="project" value="InterPro"/>
</dbReference>
<evidence type="ECO:0000256" key="8">
    <source>
        <dbReference type="ARBA" id="ARBA00022801"/>
    </source>
</evidence>
<evidence type="ECO:0000256" key="10">
    <source>
        <dbReference type="ARBA" id="ARBA00023157"/>
    </source>
</evidence>
<dbReference type="PANTHER" id="PTHR11240:SF22">
    <property type="entry name" value="RIBONUCLEASE T2"/>
    <property type="match status" value="1"/>
</dbReference>
<evidence type="ECO:0000256" key="6">
    <source>
        <dbReference type="ARBA" id="ARBA00022722"/>
    </source>
</evidence>
<keyword evidence="19" id="KW-0472">Membrane</keyword>
<comment type="catalytic activity">
    <reaction evidence="14">
        <text>a guanylyl-uridine-RNA = a 3'-end 2',3'-cyclophospho-GMP-RNA + a 5'-end dephospho-uridine-RNA</text>
        <dbReference type="Rhea" id="RHEA:81323"/>
        <dbReference type="Rhea" id="RHEA-COMP:17356"/>
        <dbReference type="Rhea" id="RHEA-COMP:19658"/>
        <dbReference type="Rhea" id="RHEA-COMP:19659"/>
        <dbReference type="ChEBI" id="CHEBI:173224"/>
        <dbReference type="ChEBI" id="CHEBI:231849"/>
        <dbReference type="ChEBI" id="CHEBI:231850"/>
    </reaction>
</comment>
<evidence type="ECO:0000256" key="4">
    <source>
        <dbReference type="ARBA" id="ARBA00007469"/>
    </source>
</evidence>
<gene>
    <name evidence="21" type="primary">Rnaset2</name>
</gene>
<dbReference type="eggNOG" id="KOG1642">
    <property type="taxonomic scope" value="Eukaryota"/>
</dbReference>
<keyword evidence="7" id="KW-0255">Endonuclease</keyword>
<dbReference type="Gene3D" id="3.90.730.10">
    <property type="entry name" value="Ribonuclease T2-like"/>
    <property type="match status" value="1"/>
</dbReference>
<keyword evidence="8" id="KW-0378">Hydrolase</keyword>
<evidence type="ECO:0000256" key="2">
    <source>
        <dbReference type="ARBA" id="ARBA00004319"/>
    </source>
</evidence>
<dbReference type="SUPFAM" id="SSF55895">
    <property type="entry name" value="Ribonuclease Rh-like"/>
    <property type="match status" value="1"/>
</dbReference>
<dbReference type="InterPro" id="IPR018188">
    <property type="entry name" value="RNase_T2_His_AS_1"/>
</dbReference>
<comment type="catalytic activity">
    <reaction evidence="15">
        <text>an adenylyl-uridine-RNA = a 3'-end 2',3'-cyclophospho-AMP-RNA + a 5'-end dephospho-uridine-RNA</text>
        <dbReference type="Rhea" id="RHEA:81383"/>
        <dbReference type="Rhea" id="RHEA-COMP:17356"/>
        <dbReference type="Rhea" id="RHEA-COMP:19675"/>
        <dbReference type="Rhea" id="RHEA-COMP:19676"/>
        <dbReference type="ChEBI" id="CHEBI:173224"/>
        <dbReference type="ChEBI" id="CHEBI:231879"/>
        <dbReference type="ChEBI" id="CHEBI:231881"/>
    </reaction>
    <physiologicalReaction direction="left-to-right" evidence="15">
        <dbReference type="Rhea" id="RHEA:81384"/>
    </physiologicalReaction>
</comment>
<dbReference type="PROSITE" id="PS00531">
    <property type="entry name" value="RNASE_T2_2"/>
    <property type="match status" value="1"/>
</dbReference>
<keyword evidence="6" id="KW-0540">Nuclease</keyword>
<name>A0A1U7QNZ9_MESAU</name>
<dbReference type="Pfam" id="PF00445">
    <property type="entry name" value="Ribonuclease_T2"/>
    <property type="match status" value="1"/>
</dbReference>
<dbReference type="STRING" id="10036.ENSMAUP00000000377"/>
<dbReference type="GO" id="GO:0003723">
    <property type="term" value="F:RNA binding"/>
    <property type="evidence" value="ECO:0007669"/>
    <property type="project" value="InterPro"/>
</dbReference>
<evidence type="ECO:0000256" key="14">
    <source>
        <dbReference type="ARBA" id="ARBA00051280"/>
    </source>
</evidence>
<evidence type="ECO:0000256" key="9">
    <source>
        <dbReference type="ARBA" id="ARBA00022824"/>
    </source>
</evidence>
<evidence type="ECO:0000256" key="3">
    <source>
        <dbReference type="ARBA" id="ARBA00004613"/>
    </source>
</evidence>
<evidence type="ECO:0000313" key="21">
    <source>
        <dbReference type="RefSeq" id="XP_005083069.1"/>
    </source>
</evidence>
<evidence type="ECO:0000256" key="13">
    <source>
        <dbReference type="ARBA" id="ARBA00023239"/>
    </source>
</evidence>
<evidence type="ECO:0000256" key="11">
    <source>
        <dbReference type="ARBA" id="ARBA00023180"/>
    </source>
</evidence>
<evidence type="ECO:0000313" key="20">
    <source>
        <dbReference type="Proteomes" id="UP000886700"/>
    </source>
</evidence>
<evidence type="ECO:0000256" key="18">
    <source>
        <dbReference type="RuleBase" id="RU004328"/>
    </source>
</evidence>
<reference evidence="21" key="1">
    <citation type="submission" date="2025-08" db="UniProtKB">
        <authorList>
            <consortium name="RefSeq"/>
        </authorList>
    </citation>
    <scope>IDENTIFICATION</scope>
    <source>
        <tissue evidence="21">Liver</tissue>
    </source>
</reference>
<dbReference type="InterPro" id="IPR033130">
    <property type="entry name" value="RNase_T2_His_AS_2"/>
</dbReference>
<dbReference type="GO" id="GO:0043202">
    <property type="term" value="C:lysosomal lumen"/>
    <property type="evidence" value="ECO:0007669"/>
    <property type="project" value="UniProtKB-SubCell"/>
</dbReference>
<dbReference type="PROSITE" id="PS00530">
    <property type="entry name" value="RNASE_T2_1"/>
    <property type="match status" value="1"/>
</dbReference>
<dbReference type="InterPro" id="IPR036430">
    <property type="entry name" value="RNase_T2-like_sf"/>
</dbReference>
<evidence type="ECO:0000256" key="17">
    <source>
        <dbReference type="PIRSR" id="PIRSR633697-1"/>
    </source>
</evidence>
<keyword evidence="12" id="KW-0458">Lysosome</keyword>
<evidence type="ECO:0000256" key="12">
    <source>
        <dbReference type="ARBA" id="ARBA00023228"/>
    </source>
</evidence>
<comment type="subcellular location">
    <subcellularLocation>
        <location evidence="2">Endoplasmic reticulum lumen</location>
    </subcellularLocation>
    <subcellularLocation>
        <location evidence="1">Lysosome lumen</location>
    </subcellularLocation>
    <subcellularLocation>
        <location evidence="3">Secreted</location>
    </subcellularLocation>
</comment>
<evidence type="ECO:0000256" key="5">
    <source>
        <dbReference type="ARBA" id="ARBA00022525"/>
    </source>
</evidence>
<dbReference type="GeneID" id="101836838"/>
<evidence type="ECO:0000256" key="1">
    <source>
        <dbReference type="ARBA" id="ARBA00004227"/>
    </source>
</evidence>
<protein>
    <submittedName>
        <fullName evidence="21">LOW QUALITY PROTEIN: ribonuclease T2</fullName>
    </submittedName>
</protein>
<dbReference type="FunFam" id="3.90.730.10:FF:000001">
    <property type="entry name" value="Ribonuclease T2"/>
    <property type="match status" value="1"/>
</dbReference>
<organism evidence="20 21">
    <name type="scientific">Mesocricetus auratus</name>
    <name type="common">Golden hamster</name>
    <dbReference type="NCBI Taxonomy" id="10036"/>
    <lineage>
        <taxon>Eukaryota</taxon>
        <taxon>Metazoa</taxon>
        <taxon>Chordata</taxon>
        <taxon>Craniata</taxon>
        <taxon>Vertebrata</taxon>
        <taxon>Euteleostomi</taxon>
        <taxon>Mammalia</taxon>
        <taxon>Eutheria</taxon>
        <taxon>Euarchontoglires</taxon>
        <taxon>Glires</taxon>
        <taxon>Rodentia</taxon>
        <taxon>Myomorpha</taxon>
        <taxon>Muroidea</taxon>
        <taxon>Cricetidae</taxon>
        <taxon>Cricetinae</taxon>
        <taxon>Mesocricetus</taxon>
    </lineage>
</organism>
<evidence type="ECO:0000256" key="7">
    <source>
        <dbReference type="ARBA" id="ARBA00022759"/>
    </source>
</evidence>
<evidence type="ECO:0000256" key="19">
    <source>
        <dbReference type="SAM" id="Phobius"/>
    </source>
</evidence>
<dbReference type="Proteomes" id="UP000886700">
    <property type="component" value="Unplaced"/>
</dbReference>
<sequence>MAPSVARGALPGWVSLLAWGLALWCLCGAGPLWSGRHEWKKLILTQHWPPTVCKEVNSCRDTLDYWTIHGLWPDRAEDCNQSWHFNLDEIKDLLRDMKIYWPDVIHPSSNRSRFWKHEWDKHGTCAAQLDALNSEKKYFGKSLDLYKQLDLNSVLQKFEIKPSINYYQLADFRDALTRIYGVVPKIQCLLPEQGEKVQTVGQIELCFTKEDFRLRNCTEPGEQLSSKQEAQLVTGASTHGMMVCEDGPIFYPPPAKTRH</sequence>
<keyword evidence="5" id="KW-0964">Secreted</keyword>